<evidence type="ECO:0000256" key="7">
    <source>
        <dbReference type="ARBA" id="ARBA00022771"/>
    </source>
</evidence>
<keyword evidence="5" id="KW-0479">Metal-binding</keyword>
<dbReference type="GO" id="GO:0016567">
    <property type="term" value="P:protein ubiquitination"/>
    <property type="evidence" value="ECO:0007669"/>
    <property type="project" value="InterPro"/>
</dbReference>
<feature type="region of interest" description="Disordered" evidence="10">
    <location>
        <begin position="563"/>
        <end position="628"/>
    </location>
</feature>
<dbReference type="Gene3D" id="3.10.110.10">
    <property type="entry name" value="Ubiquitin Conjugating Enzyme"/>
    <property type="match status" value="1"/>
</dbReference>
<dbReference type="PANTHER" id="PTHR11685">
    <property type="entry name" value="RBR FAMILY RING FINGER AND IBR DOMAIN-CONTAINING"/>
    <property type="match status" value="1"/>
</dbReference>
<dbReference type="SMART" id="SM00591">
    <property type="entry name" value="RWD"/>
    <property type="match status" value="1"/>
</dbReference>
<keyword evidence="8" id="KW-0833">Ubl conjugation pathway</keyword>
<evidence type="ECO:0000256" key="1">
    <source>
        <dbReference type="ARBA" id="ARBA00001798"/>
    </source>
</evidence>
<evidence type="ECO:0000313" key="13">
    <source>
        <dbReference type="EMBL" id="KIW45955.1"/>
    </source>
</evidence>
<feature type="compositionally biased region" description="Polar residues" evidence="10">
    <location>
        <begin position="79"/>
        <end position="88"/>
    </location>
</feature>
<dbReference type="InterPro" id="IPR031127">
    <property type="entry name" value="E3_UB_ligase_RBR"/>
</dbReference>
<keyword evidence="6" id="KW-0677">Repeat</keyword>
<dbReference type="InterPro" id="IPR016135">
    <property type="entry name" value="UBQ-conjugating_enzyme/RWD"/>
</dbReference>
<dbReference type="AlphaFoldDB" id="A0A0D2DTX2"/>
<dbReference type="VEuPathDB" id="FungiDB:PV06_01655"/>
<dbReference type="InterPro" id="IPR002867">
    <property type="entry name" value="IBR_dom"/>
</dbReference>
<dbReference type="EMBL" id="KN847333">
    <property type="protein sequence ID" value="KIW45955.1"/>
    <property type="molecule type" value="Genomic_DNA"/>
</dbReference>
<dbReference type="Pfam" id="PF01485">
    <property type="entry name" value="IBR"/>
    <property type="match status" value="1"/>
</dbReference>
<evidence type="ECO:0000259" key="11">
    <source>
        <dbReference type="PROSITE" id="PS50908"/>
    </source>
</evidence>
<feature type="domain" description="RING-type" evidence="12">
    <location>
        <begin position="200"/>
        <end position="477"/>
    </location>
</feature>
<proteinExistence type="predicted"/>
<dbReference type="FunFam" id="3.30.40.10:FF:000416">
    <property type="entry name" value="RBR-type E3 ubiquitin transferase"/>
    <property type="match status" value="1"/>
</dbReference>
<keyword evidence="4" id="KW-0808">Transferase</keyword>
<gene>
    <name evidence="13" type="ORF">PV06_01655</name>
</gene>
<name>A0A0D2DTX2_9EURO</name>
<dbReference type="EC" id="2.3.2.31" evidence="3"/>
<dbReference type="CDD" id="cd23134">
    <property type="entry name" value="RING-HC_ITT1-like"/>
    <property type="match status" value="1"/>
</dbReference>
<feature type="compositionally biased region" description="Acidic residues" evidence="10">
    <location>
        <begin position="531"/>
        <end position="542"/>
    </location>
</feature>
<dbReference type="InterPro" id="IPR006575">
    <property type="entry name" value="RWD_dom"/>
</dbReference>
<dbReference type="OrthoDB" id="1431934at2759"/>
<dbReference type="SUPFAM" id="SSF54495">
    <property type="entry name" value="UBC-like"/>
    <property type="match status" value="1"/>
</dbReference>
<dbReference type="Gene3D" id="1.20.120.1750">
    <property type="match status" value="1"/>
</dbReference>
<keyword evidence="9" id="KW-0862">Zinc</keyword>
<evidence type="ECO:0000256" key="2">
    <source>
        <dbReference type="ARBA" id="ARBA00004906"/>
    </source>
</evidence>
<evidence type="ECO:0000313" key="14">
    <source>
        <dbReference type="Proteomes" id="UP000053342"/>
    </source>
</evidence>
<evidence type="ECO:0000256" key="3">
    <source>
        <dbReference type="ARBA" id="ARBA00012251"/>
    </source>
</evidence>
<dbReference type="InterPro" id="IPR013083">
    <property type="entry name" value="Znf_RING/FYVE/PHD"/>
</dbReference>
<feature type="region of interest" description="Disordered" evidence="10">
    <location>
        <begin position="61"/>
        <end position="92"/>
    </location>
</feature>
<dbReference type="SUPFAM" id="SSF57850">
    <property type="entry name" value="RING/U-box"/>
    <property type="match status" value="2"/>
</dbReference>
<dbReference type="PROSITE" id="PS51873">
    <property type="entry name" value="TRIAD"/>
    <property type="match status" value="1"/>
</dbReference>
<dbReference type="CDD" id="cd23820">
    <property type="entry name" value="RWD_RNF14"/>
    <property type="match status" value="1"/>
</dbReference>
<reference evidence="13 14" key="1">
    <citation type="submission" date="2015-01" db="EMBL/GenBank/DDBJ databases">
        <title>The Genome Sequence of Exophiala oligosperma CBS72588.</title>
        <authorList>
            <consortium name="The Broad Institute Genomics Platform"/>
            <person name="Cuomo C."/>
            <person name="de Hoog S."/>
            <person name="Gorbushina A."/>
            <person name="Stielow B."/>
            <person name="Teixiera M."/>
            <person name="Abouelleil A."/>
            <person name="Chapman S.B."/>
            <person name="Priest M."/>
            <person name="Young S.K."/>
            <person name="Wortman J."/>
            <person name="Nusbaum C."/>
            <person name="Birren B."/>
        </authorList>
    </citation>
    <scope>NUCLEOTIDE SEQUENCE [LARGE SCALE GENOMIC DNA]</scope>
    <source>
        <strain evidence="13 14">CBS 72588</strain>
    </source>
</reference>
<accession>A0A0D2DTX2</accession>
<feature type="compositionally biased region" description="Basic residues" evidence="10">
    <location>
        <begin position="352"/>
        <end position="361"/>
    </location>
</feature>
<dbReference type="SMART" id="SM00647">
    <property type="entry name" value="IBR"/>
    <property type="match status" value="2"/>
</dbReference>
<keyword evidence="14" id="KW-1185">Reference proteome</keyword>
<dbReference type="HOGENOM" id="CLU_021364_3_0_1"/>
<organism evidence="13 14">
    <name type="scientific">Exophiala oligosperma</name>
    <dbReference type="NCBI Taxonomy" id="215243"/>
    <lineage>
        <taxon>Eukaryota</taxon>
        <taxon>Fungi</taxon>
        <taxon>Dikarya</taxon>
        <taxon>Ascomycota</taxon>
        <taxon>Pezizomycotina</taxon>
        <taxon>Eurotiomycetes</taxon>
        <taxon>Chaetothyriomycetidae</taxon>
        <taxon>Chaetothyriales</taxon>
        <taxon>Herpotrichiellaceae</taxon>
        <taxon>Exophiala</taxon>
    </lineage>
</organism>
<feature type="domain" description="RWD" evidence="11">
    <location>
        <begin position="14"/>
        <end position="166"/>
    </location>
</feature>
<evidence type="ECO:0000256" key="9">
    <source>
        <dbReference type="ARBA" id="ARBA00022833"/>
    </source>
</evidence>
<protein>
    <recommendedName>
        <fullName evidence="3">RBR-type E3 ubiquitin transferase</fullName>
        <ecNumber evidence="3">2.3.2.31</ecNumber>
    </recommendedName>
</protein>
<dbReference type="Gene3D" id="3.30.40.10">
    <property type="entry name" value="Zinc/RING finger domain, C3HC4 (zinc finger)"/>
    <property type="match status" value="1"/>
</dbReference>
<dbReference type="STRING" id="215243.A0A0D2DTX2"/>
<dbReference type="CDD" id="cd20354">
    <property type="entry name" value="Rcat_RBR_RNF14"/>
    <property type="match status" value="1"/>
</dbReference>
<dbReference type="Pfam" id="PF05773">
    <property type="entry name" value="RWD"/>
    <property type="match status" value="1"/>
</dbReference>
<feature type="region of interest" description="Disordered" evidence="10">
    <location>
        <begin position="323"/>
        <end position="362"/>
    </location>
</feature>
<evidence type="ECO:0000256" key="6">
    <source>
        <dbReference type="ARBA" id="ARBA00022737"/>
    </source>
</evidence>
<dbReference type="InterPro" id="IPR044066">
    <property type="entry name" value="TRIAD_supradom"/>
</dbReference>
<evidence type="ECO:0000256" key="10">
    <source>
        <dbReference type="SAM" id="MobiDB-lite"/>
    </source>
</evidence>
<dbReference type="GeneID" id="27353729"/>
<evidence type="ECO:0000259" key="12">
    <source>
        <dbReference type="PROSITE" id="PS51873"/>
    </source>
</evidence>
<feature type="region of interest" description="Disordered" evidence="10">
    <location>
        <begin position="256"/>
        <end position="280"/>
    </location>
</feature>
<dbReference type="GO" id="GO:0008270">
    <property type="term" value="F:zinc ion binding"/>
    <property type="evidence" value="ECO:0007669"/>
    <property type="project" value="UniProtKB-KW"/>
</dbReference>
<feature type="region of interest" description="Disordered" evidence="10">
    <location>
        <begin position="505"/>
        <end position="550"/>
    </location>
</feature>
<dbReference type="RefSeq" id="XP_016266171.1">
    <property type="nucleotide sequence ID" value="XM_016402274.1"/>
</dbReference>
<feature type="compositionally biased region" description="Acidic residues" evidence="10">
    <location>
        <begin position="506"/>
        <end position="517"/>
    </location>
</feature>
<dbReference type="GO" id="GO:0061630">
    <property type="term" value="F:ubiquitin protein ligase activity"/>
    <property type="evidence" value="ECO:0007669"/>
    <property type="project" value="UniProtKB-EC"/>
</dbReference>
<sequence>MDDDPGAAEDERTTELSSIAAIFPELVIDPSNPYIATLELGVTPIQPLRLLFKSAETGVPPAVLTPPSSSDQDEGDFPSKQSVSQQTPLEAHELSHLPPLSLRISLPEGYPEEIPPTVSISATPPWLPQAILKKLRDDCSRLWEEIGKDQSVYTYIDHVQQEAENAFGLAGSTDFRIPADLKLALLDFDLQAKRQQFERGTFDCGVCLEPKKGLHCHKMLQCGDVFCVACLQDFYKSCITEGDVDSVKCLSPTCGKDESQTPGMNGQISKRRKHDRTLNPSELLQIPIEQELVQRYVRLKRKKRLEADPDTIYCPRQWCQGAARSKKHPKPNDPLNGVTASGSESEEEAHSPKSKKKKKKKYDLEGLPMSERLSVCEDCDYAFCCVCRKGWHGELARCSPRRQKELDEEEAASLAYMQKYSTPCPTCNAPCQKTMGCNHMICFRCKSHFCYLCSAFLMPENPYTHFNDPTSSCYMRLWVLEAGDGEGVDIQAFHHPELAEWHVEVDSDTESEDELPPEDFRAFRGNRPFADEVDSTDDEEPAPDQRRNRNVIEIVNFARPGGENAQRIALPDRPRLAERPPPAAPNRPRAMLHGRGRGHQDRRPRGMRNGQGQGGGDRQRRPQAGQQRIVDEVQVPVEAEAVVVNDDVGHQDGEMPILPHAAPGQGNHPNGAFAAGPGRAMGLERFLQLALQDQEDEWDSDELDEDLDELVLAGPRRNLGRNQWW</sequence>
<dbReference type="InterPro" id="IPR047548">
    <property type="entry name" value="Rcat_RBR_RNF14"/>
</dbReference>
<dbReference type="PROSITE" id="PS50908">
    <property type="entry name" value="RWD"/>
    <property type="match status" value="1"/>
</dbReference>
<dbReference type="Proteomes" id="UP000053342">
    <property type="component" value="Unassembled WGS sequence"/>
</dbReference>
<comment type="catalytic activity">
    <reaction evidence="1">
        <text>[E2 ubiquitin-conjugating enzyme]-S-ubiquitinyl-L-cysteine + [acceptor protein]-L-lysine = [E2 ubiquitin-conjugating enzyme]-L-cysteine + [acceptor protein]-N(6)-ubiquitinyl-L-lysine.</text>
        <dbReference type="EC" id="2.3.2.31"/>
    </reaction>
</comment>
<keyword evidence="7" id="KW-0863">Zinc-finger</keyword>
<evidence type="ECO:0000256" key="8">
    <source>
        <dbReference type="ARBA" id="ARBA00022786"/>
    </source>
</evidence>
<evidence type="ECO:0000256" key="5">
    <source>
        <dbReference type="ARBA" id="ARBA00022723"/>
    </source>
</evidence>
<evidence type="ECO:0000256" key="4">
    <source>
        <dbReference type="ARBA" id="ARBA00022679"/>
    </source>
</evidence>
<comment type="pathway">
    <text evidence="2">Protein modification; protein ubiquitination.</text>
</comment>